<dbReference type="RefSeq" id="WP_279524015.1">
    <property type="nucleotide sequence ID" value="NZ_JARVII010000007.1"/>
</dbReference>
<dbReference type="AlphaFoldDB" id="A0AAW6RKG1"/>
<evidence type="ECO:0000313" key="3">
    <source>
        <dbReference type="Proteomes" id="UP001237156"/>
    </source>
</evidence>
<sequence length="588" mass="64887">MSKNTSPSGLLSRMAKFVKNSATGWSDLDQLDSRQDASDTRQALKDMIERKRRNDASRRDEFETLRKIRRGEVAKNKSSSSDAGPSSYLNSAPPDAVRPHRARTLERKIDQIEEQMAQAWFKKPRNDAAPEPQAPPPEPAPHAPPAVENTAFAATVPMSHLPEGVVEVVPPSMEDEHDTLVDAPATKAEEPPTHADAPHEHVPHATGEDRDAYTFGIMGDFNVEVSAEMPQDAELEESAIRFANGDAAGAEESLRALIAEGGPRQDHEDTWLCLFDLYRATAQQAKFDETAIEFASRFGRSAPQWGMLTPEKLAQMARHAASPKNVRAALAQWAAPATLSVQSMAALAGAIKRNTPPWRIDWRSLKSINPDALPALTEQLHRWADSGDRIKFLGTEALLDILSEKTPNEDRNTDTQWWTARLALLRLMGEMDEFDLVALNYCVTYEVSPPAWQAPRCHYTAMTPEGETILAELGGEPAAAAQDTHAPQEDVQLIEGHLRAQLSGEILDDPTAILAPIRERLGDARYVELNCRFVLRVDFAAAGMLLNWAADLQAQEKKVAFTNLNRLIALFFGVVGISEVARVSPRQD</sequence>
<feature type="compositionally biased region" description="Pro residues" evidence="1">
    <location>
        <begin position="132"/>
        <end position="144"/>
    </location>
</feature>
<name>A0AAW6RKG1_9BURK</name>
<comment type="caution">
    <text evidence="2">The sequence shown here is derived from an EMBL/GenBank/DDBJ whole genome shotgun (WGS) entry which is preliminary data.</text>
</comment>
<evidence type="ECO:0000256" key="1">
    <source>
        <dbReference type="SAM" id="MobiDB-lite"/>
    </source>
</evidence>
<organism evidence="2 3">
    <name type="scientific">Ottowia cancrivicina</name>
    <dbReference type="NCBI Taxonomy" id="3040346"/>
    <lineage>
        <taxon>Bacteria</taxon>
        <taxon>Pseudomonadati</taxon>
        <taxon>Pseudomonadota</taxon>
        <taxon>Betaproteobacteria</taxon>
        <taxon>Burkholderiales</taxon>
        <taxon>Comamonadaceae</taxon>
        <taxon>Ottowia</taxon>
    </lineage>
</organism>
<dbReference type="Proteomes" id="UP001237156">
    <property type="component" value="Unassembled WGS sequence"/>
</dbReference>
<reference evidence="2 3" key="1">
    <citation type="submission" date="2023-04" db="EMBL/GenBank/DDBJ databases">
        <title>Ottowia paracancer sp. nov., isolated from human stomach.</title>
        <authorList>
            <person name="Song Y."/>
        </authorList>
    </citation>
    <scope>NUCLEOTIDE SEQUENCE [LARGE SCALE GENOMIC DNA]</scope>
    <source>
        <strain evidence="2 3">10c7w1</strain>
    </source>
</reference>
<evidence type="ECO:0000313" key="2">
    <source>
        <dbReference type="EMBL" id="MDG9699034.1"/>
    </source>
</evidence>
<feature type="region of interest" description="Disordered" evidence="1">
    <location>
        <begin position="22"/>
        <end position="108"/>
    </location>
</feature>
<dbReference type="InterPro" id="IPR036513">
    <property type="entry name" value="STAS_dom_sf"/>
</dbReference>
<protein>
    <submittedName>
        <fullName evidence="2">STAS domain-containing protein</fullName>
    </submittedName>
</protein>
<keyword evidence="3" id="KW-1185">Reference proteome</keyword>
<dbReference type="SUPFAM" id="SSF52091">
    <property type="entry name" value="SpoIIaa-like"/>
    <property type="match status" value="1"/>
</dbReference>
<feature type="compositionally biased region" description="Polar residues" evidence="1">
    <location>
        <begin position="76"/>
        <end position="90"/>
    </location>
</feature>
<feature type="region of interest" description="Disordered" evidence="1">
    <location>
        <begin position="124"/>
        <end position="146"/>
    </location>
</feature>
<accession>A0AAW6RKG1</accession>
<gene>
    <name evidence="2" type="ORF">QB898_04750</name>
</gene>
<feature type="compositionally biased region" description="Basic and acidic residues" evidence="1">
    <location>
        <begin position="31"/>
        <end position="75"/>
    </location>
</feature>
<dbReference type="EMBL" id="JARVII010000007">
    <property type="protein sequence ID" value="MDG9699034.1"/>
    <property type="molecule type" value="Genomic_DNA"/>
</dbReference>
<proteinExistence type="predicted"/>